<keyword evidence="4" id="KW-0175">Coiled coil</keyword>
<keyword evidence="3 6" id="KW-0067">ATP-binding</keyword>
<dbReference type="InterPro" id="IPR003593">
    <property type="entry name" value="AAA+_ATPase"/>
</dbReference>
<dbReference type="InterPro" id="IPR003439">
    <property type="entry name" value="ABC_transporter-like_ATP-bd"/>
</dbReference>
<dbReference type="PROSITE" id="PS50893">
    <property type="entry name" value="ABC_TRANSPORTER_2"/>
    <property type="match status" value="2"/>
</dbReference>
<dbReference type="GO" id="GO:0016887">
    <property type="term" value="F:ATP hydrolysis activity"/>
    <property type="evidence" value="ECO:0007669"/>
    <property type="project" value="InterPro"/>
</dbReference>
<evidence type="ECO:0000313" key="6">
    <source>
        <dbReference type="EMBL" id="HIU64423.1"/>
    </source>
</evidence>
<feature type="coiled-coil region" evidence="4">
    <location>
        <begin position="569"/>
        <end position="629"/>
    </location>
</feature>
<evidence type="ECO:0000256" key="1">
    <source>
        <dbReference type="ARBA" id="ARBA00022737"/>
    </source>
</evidence>
<dbReference type="AlphaFoldDB" id="A0A9D1MPP5"/>
<evidence type="ECO:0000256" key="4">
    <source>
        <dbReference type="SAM" id="Coils"/>
    </source>
</evidence>
<dbReference type="SMART" id="SM00382">
    <property type="entry name" value="AAA"/>
    <property type="match status" value="2"/>
</dbReference>
<dbReference type="Proteomes" id="UP000824099">
    <property type="component" value="Unassembled WGS sequence"/>
</dbReference>
<feature type="domain" description="ABC transporter" evidence="5">
    <location>
        <begin position="326"/>
        <end position="538"/>
    </location>
</feature>
<feature type="domain" description="ABC transporter" evidence="5">
    <location>
        <begin position="3"/>
        <end position="260"/>
    </location>
</feature>
<dbReference type="GO" id="GO:0003676">
    <property type="term" value="F:nucleic acid binding"/>
    <property type="evidence" value="ECO:0007669"/>
    <property type="project" value="UniProtKB-ARBA"/>
</dbReference>
<evidence type="ECO:0000256" key="3">
    <source>
        <dbReference type="ARBA" id="ARBA00022840"/>
    </source>
</evidence>
<dbReference type="PANTHER" id="PTHR42855:SF2">
    <property type="entry name" value="DRUG RESISTANCE ABC TRANSPORTER,ATP-BINDING PROTEIN"/>
    <property type="match status" value="1"/>
</dbReference>
<name>A0A9D1MPP5_9FIRM</name>
<reference evidence="6" key="1">
    <citation type="submission" date="2020-10" db="EMBL/GenBank/DDBJ databases">
        <authorList>
            <person name="Gilroy R."/>
        </authorList>
    </citation>
    <scope>NUCLEOTIDE SEQUENCE</scope>
    <source>
        <strain evidence="6">CHK160-1198</strain>
    </source>
</reference>
<dbReference type="SUPFAM" id="SSF52540">
    <property type="entry name" value="P-loop containing nucleoside triphosphate hydrolases"/>
    <property type="match status" value="2"/>
</dbReference>
<dbReference type="EMBL" id="DVNI01000085">
    <property type="protein sequence ID" value="HIU64423.1"/>
    <property type="molecule type" value="Genomic_DNA"/>
</dbReference>
<dbReference type="PROSITE" id="PS00211">
    <property type="entry name" value="ABC_TRANSPORTER_1"/>
    <property type="match status" value="2"/>
</dbReference>
<protein>
    <submittedName>
        <fullName evidence="6">ATP-binding cassette domain-containing protein</fullName>
    </submittedName>
</protein>
<gene>
    <name evidence="6" type="ORF">IAB06_05265</name>
</gene>
<dbReference type="PANTHER" id="PTHR42855">
    <property type="entry name" value="ABC TRANSPORTER ATP-BINDING SUBUNIT"/>
    <property type="match status" value="1"/>
</dbReference>
<dbReference type="InterPro" id="IPR017871">
    <property type="entry name" value="ABC_transporter-like_CS"/>
</dbReference>
<evidence type="ECO:0000313" key="7">
    <source>
        <dbReference type="Proteomes" id="UP000824099"/>
    </source>
</evidence>
<proteinExistence type="predicted"/>
<dbReference type="CDD" id="cd03221">
    <property type="entry name" value="ABCF_EF-3"/>
    <property type="match status" value="2"/>
</dbReference>
<keyword evidence="2" id="KW-0547">Nucleotide-binding</keyword>
<dbReference type="FunFam" id="3.40.50.300:FF:000011">
    <property type="entry name" value="Putative ABC transporter ATP-binding component"/>
    <property type="match status" value="1"/>
</dbReference>
<dbReference type="Pfam" id="PF00005">
    <property type="entry name" value="ABC_tran"/>
    <property type="match status" value="2"/>
</dbReference>
<dbReference type="FunFam" id="3.40.50.300:FF:000309">
    <property type="entry name" value="ABC transporter ATP-binding protein"/>
    <property type="match status" value="1"/>
</dbReference>
<dbReference type="Pfam" id="PF12848">
    <property type="entry name" value="ABC_tran_Xtn"/>
    <property type="match status" value="1"/>
</dbReference>
<dbReference type="InterPro" id="IPR051309">
    <property type="entry name" value="ABCF_ATPase"/>
</dbReference>
<dbReference type="Gene3D" id="3.40.50.300">
    <property type="entry name" value="P-loop containing nucleotide triphosphate hydrolases"/>
    <property type="match status" value="2"/>
</dbReference>
<organism evidence="6 7">
    <name type="scientific">Candidatus Avacidaminococcus intestinavium</name>
    <dbReference type="NCBI Taxonomy" id="2840684"/>
    <lineage>
        <taxon>Bacteria</taxon>
        <taxon>Bacillati</taxon>
        <taxon>Bacillota</taxon>
        <taxon>Negativicutes</taxon>
        <taxon>Acidaminococcales</taxon>
        <taxon>Acidaminococcaceae</taxon>
        <taxon>Acidaminococcaceae incertae sedis</taxon>
        <taxon>Candidatus Avacidaminococcus</taxon>
    </lineage>
</organism>
<reference evidence="6" key="2">
    <citation type="journal article" date="2021" name="PeerJ">
        <title>Extensive microbial diversity within the chicken gut microbiome revealed by metagenomics and culture.</title>
        <authorList>
            <person name="Gilroy R."/>
            <person name="Ravi A."/>
            <person name="Getino M."/>
            <person name="Pursley I."/>
            <person name="Horton D.L."/>
            <person name="Alikhan N.F."/>
            <person name="Baker D."/>
            <person name="Gharbi K."/>
            <person name="Hall N."/>
            <person name="Watson M."/>
            <person name="Adriaenssens E.M."/>
            <person name="Foster-Nyarko E."/>
            <person name="Jarju S."/>
            <person name="Secka A."/>
            <person name="Antonio M."/>
            <person name="Oren A."/>
            <person name="Chaudhuri R.R."/>
            <person name="La Ragione R."/>
            <person name="Hildebrand F."/>
            <person name="Pallen M.J."/>
        </authorList>
    </citation>
    <scope>NUCLEOTIDE SEQUENCE</scope>
    <source>
        <strain evidence="6">CHK160-1198</strain>
    </source>
</reference>
<feature type="coiled-coil region" evidence="4">
    <location>
        <begin position="86"/>
        <end position="120"/>
    </location>
</feature>
<evidence type="ECO:0000256" key="2">
    <source>
        <dbReference type="ARBA" id="ARBA00022741"/>
    </source>
</evidence>
<accession>A0A9D1MPP5</accession>
<sequence>MQLIVEKISKSFGINEIFRDVSFMLENGEKVGLVGVNGGGKSTLLKCLLAPETIDAGSIRFEHGTRIGYVEQGFGNLQEGTLWEYLLKAGEEILLLRDKIATLEKKLAQATTQTEELEGVLAEYAGISSLYEHVDGYNYEQRIKIILNGLKFTEEEWQRPVTWFSGGQKTRILLAAALVQEPDLLILDEPTNHLDIGMTEWLEEYLKKFRGTVLLVSHDRYFLNNVVTKVLEMQNKQLQIFKGNYDAYLAQKEIQFATETAAYAAQQEHIAKTEEYIRRFKAGIKSKMARGRQSHLDRLERLDKPYVREEFGLRLPPATESAERVIVLENLSVGYANVPLVTDINLVCRRKEKIALLGANGSGKSTLLKTILGELAPLTGRVQIGKRVQIGYFSQSYERLNPEETVLDNFLIEYGLTDEETRSLLGGMLFTGEMVLKQIKTLSGGQKARLVLLKLVLDGANLLILDEPTNHLDIAARETVEEALAAFDGTILLVSHDRYFISEIAGRIWEITNGKVQDYHGDYNYYCEQKLKLETASVAPQVATVSCAEKAKEAPKTVAKSERHRTLSEQDREKQLAKVELQIREQEALLGILEKQMSNPLNHATPEDSARLAEEYRELQEKIDNLMQKWEKLM</sequence>
<comment type="caution">
    <text evidence="6">The sequence shown here is derived from an EMBL/GenBank/DDBJ whole genome shotgun (WGS) entry which is preliminary data.</text>
</comment>
<keyword evidence="1" id="KW-0677">Repeat</keyword>
<dbReference type="InterPro" id="IPR027417">
    <property type="entry name" value="P-loop_NTPase"/>
</dbReference>
<dbReference type="InterPro" id="IPR032781">
    <property type="entry name" value="ABC_tran_Xtn"/>
</dbReference>
<dbReference type="GO" id="GO:0005524">
    <property type="term" value="F:ATP binding"/>
    <property type="evidence" value="ECO:0007669"/>
    <property type="project" value="UniProtKB-KW"/>
</dbReference>
<evidence type="ECO:0000259" key="5">
    <source>
        <dbReference type="PROSITE" id="PS50893"/>
    </source>
</evidence>